<protein>
    <submittedName>
        <fullName evidence="1">SMI1/KNR4 family protein</fullName>
    </submittedName>
</protein>
<dbReference type="AlphaFoldDB" id="A0A169NT10"/>
<dbReference type="EMBL" id="AP017424">
    <property type="protein sequence ID" value="BAU85302.1"/>
    <property type="molecule type" value="Genomic_DNA"/>
</dbReference>
<evidence type="ECO:0000313" key="2">
    <source>
        <dbReference type="Proteomes" id="UP000217676"/>
    </source>
</evidence>
<accession>A0A169NT10</accession>
<sequence>MPFDPLLFFGEAGNGDLFAFLARIDRPDVVVWNHELDSRTWVAPSLTTYLDWRLSGRIELSCRPARLPPGPGPDQRP</sequence>
<dbReference type="InterPro" id="IPR037883">
    <property type="entry name" value="Knr4/Smi1-like_sf"/>
</dbReference>
<dbReference type="Proteomes" id="UP000217676">
    <property type="component" value="Chromosome"/>
</dbReference>
<reference evidence="1 2" key="1">
    <citation type="journal article" date="2016" name="Genome Announc.">
        <title>Complete Genome Sequence of Thiostrepton-Producing Streptomyces laurentii ATCC 31255.</title>
        <authorList>
            <person name="Doi K."/>
            <person name="Fujino Y."/>
            <person name="Nagayoshi Y."/>
            <person name="Ohshima T."/>
            <person name="Ogata S."/>
        </authorList>
    </citation>
    <scope>NUCLEOTIDE SEQUENCE [LARGE SCALE GENOMIC DNA]</scope>
    <source>
        <strain evidence="1 2">ATCC 31255</strain>
    </source>
</reference>
<dbReference type="SUPFAM" id="SSF160631">
    <property type="entry name" value="SMI1/KNR4-like"/>
    <property type="match status" value="1"/>
</dbReference>
<organism evidence="1 2">
    <name type="scientific">Streptomyces laurentii</name>
    <dbReference type="NCBI Taxonomy" id="39478"/>
    <lineage>
        <taxon>Bacteria</taxon>
        <taxon>Bacillati</taxon>
        <taxon>Actinomycetota</taxon>
        <taxon>Actinomycetes</taxon>
        <taxon>Kitasatosporales</taxon>
        <taxon>Streptomycetaceae</taxon>
        <taxon>Streptomyces</taxon>
    </lineage>
</organism>
<dbReference type="Pfam" id="PF14568">
    <property type="entry name" value="SUKH_6"/>
    <property type="match status" value="1"/>
</dbReference>
<evidence type="ECO:0000313" key="1">
    <source>
        <dbReference type="EMBL" id="BAU85302.1"/>
    </source>
</evidence>
<dbReference type="KEGG" id="slau:SLA_4414"/>
<proteinExistence type="predicted"/>
<keyword evidence="2" id="KW-1185">Reference proteome</keyword>
<name>A0A169NT10_STRLU</name>
<gene>
    <name evidence="1" type="ORF">SLA_4414</name>
</gene>